<evidence type="ECO:0008006" key="12">
    <source>
        <dbReference type="Google" id="ProtNLM"/>
    </source>
</evidence>
<keyword evidence="5 7" id="KW-1133">Transmembrane helix</keyword>
<dbReference type="Gene3D" id="1.20.120.1220">
    <property type="match status" value="1"/>
</dbReference>
<dbReference type="Pfam" id="PF06750">
    <property type="entry name" value="A24_N_bact"/>
    <property type="match status" value="1"/>
</dbReference>
<dbReference type="GO" id="GO:0005886">
    <property type="term" value="C:plasma membrane"/>
    <property type="evidence" value="ECO:0007669"/>
    <property type="project" value="UniProtKB-SubCell"/>
</dbReference>
<evidence type="ECO:0000313" key="10">
    <source>
        <dbReference type="EMBL" id="PIS21075.1"/>
    </source>
</evidence>
<dbReference type="GO" id="GO:0004190">
    <property type="term" value="F:aspartic-type endopeptidase activity"/>
    <property type="evidence" value="ECO:0007669"/>
    <property type="project" value="InterPro"/>
</dbReference>
<evidence type="ECO:0000256" key="7">
    <source>
        <dbReference type="SAM" id="Phobius"/>
    </source>
</evidence>
<dbReference type="AlphaFoldDB" id="A0A2H0X8B4"/>
<feature type="transmembrane region" description="Helical" evidence="7">
    <location>
        <begin position="130"/>
        <end position="151"/>
    </location>
</feature>
<name>A0A2H0X8B4_UNCKA</name>
<protein>
    <recommendedName>
        <fullName evidence="12">Prepilin peptidase</fullName>
    </recommendedName>
</protein>
<organism evidence="10 11">
    <name type="scientific">candidate division WWE3 bacterium CG08_land_8_20_14_0_20_43_13</name>
    <dbReference type="NCBI Taxonomy" id="1975087"/>
    <lineage>
        <taxon>Bacteria</taxon>
        <taxon>Katanobacteria</taxon>
    </lineage>
</organism>
<proteinExistence type="inferred from homology"/>
<keyword evidence="3" id="KW-1003">Cell membrane</keyword>
<comment type="similarity">
    <text evidence="2">Belongs to the peptidase A24 family.</text>
</comment>
<evidence type="ECO:0000256" key="5">
    <source>
        <dbReference type="ARBA" id="ARBA00022989"/>
    </source>
</evidence>
<dbReference type="GO" id="GO:0006465">
    <property type="term" value="P:signal peptide processing"/>
    <property type="evidence" value="ECO:0007669"/>
    <property type="project" value="TreeGrafter"/>
</dbReference>
<keyword evidence="6 7" id="KW-0472">Membrane</keyword>
<feature type="transmembrane region" description="Helical" evidence="7">
    <location>
        <begin position="219"/>
        <end position="240"/>
    </location>
</feature>
<dbReference type="InterPro" id="IPR000045">
    <property type="entry name" value="Prepilin_IV_endopep_pep"/>
</dbReference>
<accession>A0A2H0X8B4</accession>
<dbReference type="Proteomes" id="UP000231414">
    <property type="component" value="Unassembled WGS sequence"/>
</dbReference>
<comment type="caution">
    <text evidence="10">The sequence shown here is derived from an EMBL/GenBank/DDBJ whole genome shotgun (WGS) entry which is preliminary data.</text>
</comment>
<dbReference type="InterPro" id="IPR050882">
    <property type="entry name" value="Prepilin_peptidase/N-MTase"/>
</dbReference>
<evidence type="ECO:0000256" key="2">
    <source>
        <dbReference type="ARBA" id="ARBA00005801"/>
    </source>
</evidence>
<sequence>MVPPLFYIGLALFGLAVGSFLNVVIDRVPAGRSLRGRSVCDYCGKTIPAKNLVPLLSFVLQRGKSACCQKKLSWQYPLVEFLSGALFVFVGWKTGLVNYFANLALLGHSNVSTDSAAQINWASAGAWEPYLYGLTLVFFLFICSALLVLIFTDLKYLLLPNSVVITAIIASLLYLLSTNAIRFFVFYQGLATDNNFVGKYLLHNTDFFWRQVWLQGQDFVFTLEGSLIVALVFLVLILVTKGRGMGGGDLKMAILIGLVCGWPNMLVALFLGFTLGCLVSLVLMALRILKFGDRIPLGPFLAMGTFVTMFYGEQILDFYYRIFIH</sequence>
<evidence type="ECO:0000256" key="6">
    <source>
        <dbReference type="ARBA" id="ARBA00023136"/>
    </source>
</evidence>
<evidence type="ECO:0000313" key="11">
    <source>
        <dbReference type="Proteomes" id="UP000231414"/>
    </source>
</evidence>
<feature type="transmembrane region" description="Helical" evidence="7">
    <location>
        <begin position="297"/>
        <end position="320"/>
    </location>
</feature>
<feature type="domain" description="Prepilin peptidase A24 N-terminal" evidence="9">
    <location>
        <begin position="12"/>
        <end position="93"/>
    </location>
</feature>
<reference evidence="11" key="1">
    <citation type="submission" date="2017-09" db="EMBL/GenBank/DDBJ databases">
        <title>Depth-based differentiation of microbial function through sediment-hosted aquifers and enrichment of novel symbionts in the deep terrestrial subsurface.</title>
        <authorList>
            <person name="Probst A.J."/>
            <person name="Ladd B."/>
            <person name="Jarett J.K."/>
            <person name="Geller-Mcgrath D.E."/>
            <person name="Sieber C.M.K."/>
            <person name="Emerson J.B."/>
            <person name="Anantharaman K."/>
            <person name="Thomas B.C."/>
            <person name="Malmstrom R."/>
            <person name="Stieglmeier M."/>
            <person name="Klingl A."/>
            <person name="Woyke T."/>
            <person name="Ryan C.M."/>
            <person name="Banfield J.F."/>
        </authorList>
    </citation>
    <scope>NUCLEOTIDE SEQUENCE [LARGE SCALE GENOMIC DNA]</scope>
</reference>
<evidence type="ECO:0000256" key="4">
    <source>
        <dbReference type="ARBA" id="ARBA00022692"/>
    </source>
</evidence>
<feature type="transmembrane region" description="Helical" evidence="7">
    <location>
        <begin position="163"/>
        <end position="187"/>
    </location>
</feature>
<dbReference type="Pfam" id="PF01478">
    <property type="entry name" value="Peptidase_A24"/>
    <property type="match status" value="1"/>
</dbReference>
<feature type="transmembrane region" description="Helical" evidence="7">
    <location>
        <begin position="252"/>
        <end position="285"/>
    </location>
</feature>
<evidence type="ECO:0000256" key="3">
    <source>
        <dbReference type="ARBA" id="ARBA00022475"/>
    </source>
</evidence>
<dbReference type="InterPro" id="IPR010627">
    <property type="entry name" value="Prepilin_pept_A24_N"/>
</dbReference>
<dbReference type="EMBL" id="PEYW01000006">
    <property type="protein sequence ID" value="PIS21075.1"/>
    <property type="molecule type" value="Genomic_DNA"/>
</dbReference>
<dbReference type="PANTHER" id="PTHR30487">
    <property type="entry name" value="TYPE 4 PREPILIN-LIKE PROTEINS LEADER PEPTIDE-PROCESSING ENZYME"/>
    <property type="match status" value="1"/>
</dbReference>
<evidence type="ECO:0000256" key="1">
    <source>
        <dbReference type="ARBA" id="ARBA00004651"/>
    </source>
</evidence>
<gene>
    <name evidence="10" type="ORF">COT52_00405</name>
</gene>
<evidence type="ECO:0000259" key="8">
    <source>
        <dbReference type="Pfam" id="PF01478"/>
    </source>
</evidence>
<evidence type="ECO:0000259" key="9">
    <source>
        <dbReference type="Pfam" id="PF06750"/>
    </source>
</evidence>
<keyword evidence="4 7" id="KW-0812">Transmembrane</keyword>
<dbReference type="PANTHER" id="PTHR30487:SF0">
    <property type="entry name" value="PREPILIN LEADER PEPTIDASE_N-METHYLTRANSFERASE-RELATED"/>
    <property type="match status" value="1"/>
</dbReference>
<feature type="domain" description="Prepilin type IV endopeptidase peptidase" evidence="8">
    <location>
        <begin position="218"/>
        <end position="280"/>
    </location>
</feature>
<comment type="subcellular location">
    <subcellularLocation>
        <location evidence="1">Cell membrane</location>
        <topology evidence="1">Multi-pass membrane protein</topology>
    </subcellularLocation>
</comment>
<feature type="transmembrane region" description="Helical" evidence="7">
    <location>
        <begin position="78"/>
        <end position="101"/>
    </location>
</feature>
<feature type="transmembrane region" description="Helical" evidence="7">
    <location>
        <begin position="6"/>
        <end position="25"/>
    </location>
</feature>